<evidence type="ECO:0000313" key="1">
    <source>
        <dbReference type="EMBL" id="GMN58430.1"/>
    </source>
</evidence>
<accession>A0AA88IZR5</accession>
<protein>
    <submittedName>
        <fullName evidence="1">Uncharacterized protein</fullName>
    </submittedName>
</protein>
<dbReference type="EMBL" id="BTGU01000078">
    <property type="protein sequence ID" value="GMN58430.1"/>
    <property type="molecule type" value="Genomic_DNA"/>
</dbReference>
<dbReference type="Proteomes" id="UP001187192">
    <property type="component" value="Unassembled WGS sequence"/>
</dbReference>
<organism evidence="1 2">
    <name type="scientific">Ficus carica</name>
    <name type="common">Common fig</name>
    <dbReference type="NCBI Taxonomy" id="3494"/>
    <lineage>
        <taxon>Eukaryota</taxon>
        <taxon>Viridiplantae</taxon>
        <taxon>Streptophyta</taxon>
        <taxon>Embryophyta</taxon>
        <taxon>Tracheophyta</taxon>
        <taxon>Spermatophyta</taxon>
        <taxon>Magnoliopsida</taxon>
        <taxon>eudicotyledons</taxon>
        <taxon>Gunneridae</taxon>
        <taxon>Pentapetalae</taxon>
        <taxon>rosids</taxon>
        <taxon>fabids</taxon>
        <taxon>Rosales</taxon>
        <taxon>Moraceae</taxon>
        <taxon>Ficeae</taxon>
        <taxon>Ficus</taxon>
    </lineage>
</organism>
<evidence type="ECO:0000313" key="2">
    <source>
        <dbReference type="Proteomes" id="UP001187192"/>
    </source>
</evidence>
<dbReference type="PANTHER" id="PTHR33240:SF15">
    <property type="entry name" value="GAG-PRO-LIKE PROTEIN"/>
    <property type="match status" value="1"/>
</dbReference>
<proteinExistence type="predicted"/>
<gene>
    <name evidence="1" type="ORF">TIFTF001_027525</name>
</gene>
<sequence>MVALMKISSNYGPQCHTNEAHANQAFLENVKSMTFTDEDMEVAYPDHKRPLYLEAWVNYAHVRRALLGTGSSVNVIPLTILTATRIPRKRITKMKVKLLGFGNSTETSNDVSYHDLLGRPWINKHKLICSTDNQCVKVQLGTRVIHIAANQTLFDQTEAHFVDVEFYDDFAIAGESSIGKPSGTQLSAWEKIKELDDEDL</sequence>
<name>A0AA88IZR5_FICCA</name>
<dbReference type="AlphaFoldDB" id="A0AA88IZR5"/>
<dbReference type="PANTHER" id="PTHR33240">
    <property type="entry name" value="OS08G0508500 PROTEIN"/>
    <property type="match status" value="1"/>
</dbReference>
<reference evidence="1" key="1">
    <citation type="submission" date="2023-07" db="EMBL/GenBank/DDBJ databases">
        <title>draft genome sequence of fig (Ficus carica).</title>
        <authorList>
            <person name="Takahashi T."/>
            <person name="Nishimura K."/>
        </authorList>
    </citation>
    <scope>NUCLEOTIDE SEQUENCE</scope>
</reference>
<comment type="caution">
    <text evidence="1">The sequence shown here is derived from an EMBL/GenBank/DDBJ whole genome shotgun (WGS) entry which is preliminary data.</text>
</comment>
<keyword evidence="2" id="KW-1185">Reference proteome</keyword>